<dbReference type="OrthoDB" id="446759at2759"/>
<organism evidence="7 8">
    <name type="scientific">Eimeria acervulina</name>
    <name type="common">Coccidian parasite</name>
    <dbReference type="NCBI Taxonomy" id="5801"/>
    <lineage>
        <taxon>Eukaryota</taxon>
        <taxon>Sar</taxon>
        <taxon>Alveolata</taxon>
        <taxon>Apicomplexa</taxon>
        <taxon>Conoidasida</taxon>
        <taxon>Coccidia</taxon>
        <taxon>Eucoccidiorida</taxon>
        <taxon>Eimeriorina</taxon>
        <taxon>Eimeriidae</taxon>
        <taxon>Eimeria</taxon>
    </lineage>
</organism>
<feature type="compositionally biased region" description="Basic and acidic residues" evidence="4">
    <location>
        <begin position="250"/>
        <end position="261"/>
    </location>
</feature>
<evidence type="ECO:0000259" key="5">
    <source>
        <dbReference type="Pfam" id="PF08772"/>
    </source>
</evidence>
<dbReference type="GO" id="GO:0030490">
    <property type="term" value="P:maturation of SSU-rRNA"/>
    <property type="evidence" value="ECO:0007669"/>
    <property type="project" value="TreeGrafter"/>
</dbReference>
<evidence type="ECO:0000313" key="8">
    <source>
        <dbReference type="Proteomes" id="UP000018050"/>
    </source>
</evidence>
<evidence type="ECO:0000256" key="4">
    <source>
        <dbReference type="SAM" id="MobiDB-lite"/>
    </source>
</evidence>
<feature type="domain" description="Ribonuclease PIN" evidence="6">
    <location>
        <begin position="110"/>
        <end position="198"/>
    </location>
</feature>
<feature type="compositionally biased region" description="Pro residues" evidence="4">
    <location>
        <begin position="54"/>
        <end position="67"/>
    </location>
</feature>
<keyword evidence="8" id="KW-1185">Reference proteome</keyword>
<dbReference type="Gene3D" id="6.20.210.10">
    <property type="entry name" value="Nin one binding (NOB1), Zn-ribbon-like"/>
    <property type="match status" value="1"/>
</dbReference>
<dbReference type="PANTHER" id="PTHR12814:SF2">
    <property type="entry name" value="RNA-BINDING PROTEIN NOB1"/>
    <property type="match status" value="1"/>
</dbReference>
<gene>
    <name evidence="7" type="ORF">EAH_00028190</name>
</gene>
<reference evidence="7" key="1">
    <citation type="submission" date="2013-10" db="EMBL/GenBank/DDBJ databases">
        <title>Genomic analysis of the causative agents of coccidiosis in chickens.</title>
        <authorList>
            <person name="Reid A.J."/>
            <person name="Blake D."/>
            <person name="Billington K."/>
            <person name="Browne H."/>
            <person name="Dunn M."/>
            <person name="Hung S."/>
            <person name="Kawahara F."/>
            <person name="Miranda-Saavedra D."/>
            <person name="Mourier T."/>
            <person name="Nagra H."/>
            <person name="Otto T.D."/>
            <person name="Rawlings N."/>
            <person name="Sanchez A."/>
            <person name="Sanders M."/>
            <person name="Subramaniam C."/>
            <person name="Tay Y."/>
            <person name="Dear P."/>
            <person name="Doerig C."/>
            <person name="Gruber A."/>
            <person name="Parkinson J."/>
            <person name="Shirley M."/>
            <person name="Wan K.L."/>
            <person name="Berriman M."/>
            <person name="Tomley F."/>
            <person name="Pain A."/>
        </authorList>
    </citation>
    <scope>NUCLEOTIDE SEQUENCE</scope>
    <source>
        <strain evidence="7">Houghton</strain>
    </source>
</reference>
<dbReference type="GO" id="GO:0030688">
    <property type="term" value="C:preribosome, small subunit precursor"/>
    <property type="evidence" value="ECO:0007669"/>
    <property type="project" value="TreeGrafter"/>
</dbReference>
<keyword evidence="2" id="KW-0479">Metal-binding</keyword>
<dbReference type="GO" id="GO:0046872">
    <property type="term" value="F:metal ion binding"/>
    <property type="evidence" value="ECO:0007669"/>
    <property type="project" value="UniProtKB-KW"/>
</dbReference>
<dbReference type="RefSeq" id="XP_013248132.1">
    <property type="nucleotide sequence ID" value="XM_013392678.1"/>
</dbReference>
<dbReference type="PANTHER" id="PTHR12814">
    <property type="entry name" value="RNA-BINDING PROTEIN NOB1"/>
    <property type="match status" value="1"/>
</dbReference>
<dbReference type="GeneID" id="25270889"/>
<keyword evidence="3" id="KW-0378">Hydrolase</keyword>
<feature type="region of interest" description="Disordered" evidence="4">
    <location>
        <begin position="1"/>
        <end position="90"/>
    </location>
</feature>
<dbReference type="InterPro" id="IPR014881">
    <property type="entry name" value="NOB1_Zn-bd"/>
</dbReference>
<feature type="compositionally biased region" description="Acidic residues" evidence="4">
    <location>
        <begin position="262"/>
        <end position="282"/>
    </location>
</feature>
<dbReference type="OMA" id="YMLQRAT"/>
<dbReference type="InterPro" id="IPR039907">
    <property type="entry name" value="NOB1"/>
</dbReference>
<evidence type="ECO:0000256" key="3">
    <source>
        <dbReference type="ARBA" id="ARBA00022801"/>
    </source>
</evidence>
<dbReference type="VEuPathDB" id="ToxoDB:EAH_00028190"/>
<evidence type="ECO:0000256" key="1">
    <source>
        <dbReference type="ARBA" id="ARBA00022722"/>
    </source>
</evidence>
<keyword evidence="1" id="KW-0540">Nuclease</keyword>
<dbReference type="GO" id="GO:0004521">
    <property type="term" value="F:RNA endonuclease activity"/>
    <property type="evidence" value="ECO:0007669"/>
    <property type="project" value="TreeGrafter"/>
</dbReference>
<dbReference type="GO" id="GO:0016787">
    <property type="term" value="F:hydrolase activity"/>
    <property type="evidence" value="ECO:0007669"/>
    <property type="project" value="UniProtKB-KW"/>
</dbReference>
<dbReference type="Pfam" id="PF08772">
    <property type="entry name" value="Zn_ribbon_NOB1"/>
    <property type="match status" value="1"/>
</dbReference>
<feature type="compositionally biased region" description="Low complexity" evidence="4">
    <location>
        <begin position="35"/>
        <end position="53"/>
    </location>
</feature>
<evidence type="ECO:0000256" key="2">
    <source>
        <dbReference type="ARBA" id="ARBA00022723"/>
    </source>
</evidence>
<dbReference type="AlphaFoldDB" id="U6GV67"/>
<accession>U6GV67</accession>
<evidence type="ECO:0000313" key="7">
    <source>
        <dbReference type="EMBL" id="CDI82469.1"/>
    </source>
</evidence>
<protein>
    <submittedName>
        <fullName evidence="7">Uncharacterized protein</fullName>
    </submittedName>
</protein>
<proteinExistence type="predicted"/>
<dbReference type="InterPro" id="IPR033411">
    <property type="entry name" value="Ribonuclease_PIN"/>
</dbReference>
<dbReference type="Gene3D" id="3.40.50.1010">
    <property type="entry name" value="5'-nuclease"/>
    <property type="match status" value="1"/>
</dbReference>
<dbReference type="EMBL" id="HG672419">
    <property type="protein sequence ID" value="CDI82469.1"/>
    <property type="molecule type" value="Genomic_DNA"/>
</dbReference>
<dbReference type="Proteomes" id="UP000018050">
    <property type="component" value="Unassembled WGS sequence"/>
</dbReference>
<reference evidence="7" key="2">
    <citation type="submission" date="2013-10" db="EMBL/GenBank/DDBJ databases">
        <authorList>
            <person name="Aslett M."/>
        </authorList>
    </citation>
    <scope>NUCLEOTIDE SEQUENCE</scope>
    <source>
        <strain evidence="7">Houghton</strain>
    </source>
</reference>
<dbReference type="Pfam" id="PF17146">
    <property type="entry name" value="PIN_6"/>
    <property type="match status" value="1"/>
</dbReference>
<feature type="domain" description="Nin one binding (NOB1) Zn-ribbon-like" evidence="5">
    <location>
        <begin position="380"/>
        <end position="451"/>
    </location>
</feature>
<dbReference type="SUPFAM" id="SSF144206">
    <property type="entry name" value="NOB1 zinc finger-like"/>
    <property type="match status" value="1"/>
</dbReference>
<dbReference type="InterPro" id="IPR036283">
    <property type="entry name" value="NOB1_Zf-like_sf"/>
</dbReference>
<name>U6GV67_EIMAC</name>
<sequence length="503" mass="55469">MTPSQQQQHEDPDVSPPSSSSETQESENLPPASISWAARVSRASEVSSLSKPLLGPPAGAPKGPPKGPSAEDAGRGKPPPQQPSVDAEAKKTAIPSLPAFALASKERPVVVLDAGALMRVDALDRYRGKCTFVTTTAAAQEVRDAMARQRIESRFLEVHSLEPSAADRSWAERFADMTGDLPFLSQTDLGLVALTYMLQRATGQTQRLNAKPPAFEFFSETELMQKLEDGGAGKHMWTLQYNSAASKIAKDAKGEELKPTDQPEEEQESESAQTDDDDDDMDAEEGWVTEEVLREHLGLAAPDESSCDHANAIENESNNPKEANTQELDNTLANAFSGLELRADKQEIEDLVSCMTTDFSMQNVLLQMGLNVLAVDGRRIRTVKIWALLCRACGHIERKTRLLFCSKCGHYTLDRTPLYFDQTTGKILIFDGRKKISKRGQVYSIPKDKGGKHSRPIILAADQLLMGGLDREMRHKEKLWKKDVESKNPFSPVSRYFNMNAIA</sequence>
<evidence type="ECO:0000259" key="6">
    <source>
        <dbReference type="Pfam" id="PF17146"/>
    </source>
</evidence>
<feature type="region of interest" description="Disordered" evidence="4">
    <location>
        <begin position="250"/>
        <end position="282"/>
    </location>
</feature>